<accession>A0A3M7SIT4</accession>
<organism evidence="2 3">
    <name type="scientific">Brachionus plicatilis</name>
    <name type="common">Marine rotifer</name>
    <name type="synonym">Brachionus muelleri</name>
    <dbReference type="NCBI Taxonomy" id="10195"/>
    <lineage>
        <taxon>Eukaryota</taxon>
        <taxon>Metazoa</taxon>
        <taxon>Spiralia</taxon>
        <taxon>Gnathifera</taxon>
        <taxon>Rotifera</taxon>
        <taxon>Eurotatoria</taxon>
        <taxon>Monogononta</taxon>
        <taxon>Pseudotrocha</taxon>
        <taxon>Ploima</taxon>
        <taxon>Brachionidae</taxon>
        <taxon>Brachionus</taxon>
    </lineage>
</organism>
<dbReference type="EMBL" id="REGN01001308">
    <property type="protein sequence ID" value="RNA35639.1"/>
    <property type="molecule type" value="Genomic_DNA"/>
</dbReference>
<evidence type="ECO:0000313" key="2">
    <source>
        <dbReference type="EMBL" id="RNA35639.1"/>
    </source>
</evidence>
<gene>
    <name evidence="2" type="ORF">BpHYR1_042066</name>
</gene>
<keyword evidence="1" id="KW-0812">Transmembrane</keyword>
<evidence type="ECO:0000313" key="3">
    <source>
        <dbReference type="Proteomes" id="UP000276133"/>
    </source>
</evidence>
<dbReference type="AlphaFoldDB" id="A0A3M7SIT4"/>
<feature type="transmembrane region" description="Helical" evidence="1">
    <location>
        <begin position="21"/>
        <end position="43"/>
    </location>
</feature>
<sequence length="65" mass="7712">MKETRKEVLSMTPVKTNTVYPLCRLIFLLEDLIPVMTICFVLLSNYSWLPSAFMYFVHFIPYESM</sequence>
<keyword evidence="3" id="KW-1185">Reference proteome</keyword>
<protein>
    <submittedName>
        <fullName evidence="2">Uncharacterized protein</fullName>
    </submittedName>
</protein>
<dbReference type="Proteomes" id="UP000276133">
    <property type="component" value="Unassembled WGS sequence"/>
</dbReference>
<name>A0A3M7SIT4_BRAPC</name>
<proteinExistence type="predicted"/>
<evidence type="ECO:0000256" key="1">
    <source>
        <dbReference type="SAM" id="Phobius"/>
    </source>
</evidence>
<keyword evidence="1" id="KW-0472">Membrane</keyword>
<comment type="caution">
    <text evidence="2">The sequence shown here is derived from an EMBL/GenBank/DDBJ whole genome shotgun (WGS) entry which is preliminary data.</text>
</comment>
<reference evidence="2 3" key="1">
    <citation type="journal article" date="2018" name="Sci. Rep.">
        <title>Genomic signatures of local adaptation to the degree of environmental predictability in rotifers.</title>
        <authorList>
            <person name="Franch-Gras L."/>
            <person name="Hahn C."/>
            <person name="Garcia-Roger E.M."/>
            <person name="Carmona M.J."/>
            <person name="Serra M."/>
            <person name="Gomez A."/>
        </authorList>
    </citation>
    <scope>NUCLEOTIDE SEQUENCE [LARGE SCALE GENOMIC DNA]</scope>
    <source>
        <strain evidence="2">HYR1</strain>
    </source>
</reference>
<keyword evidence="1" id="KW-1133">Transmembrane helix</keyword>